<evidence type="ECO:0000256" key="7">
    <source>
        <dbReference type="ARBA" id="ARBA00022989"/>
    </source>
</evidence>
<reference evidence="12 13" key="1">
    <citation type="journal article" date="2012" name="J. Bacteriol.">
        <title>Genome sequence of Sphingobium indicum B90A, a hexachlorocyclohexane-degrading bacterium.</title>
        <authorList>
            <person name="Anand S."/>
            <person name="Sangwan N."/>
            <person name="Lata P."/>
            <person name="Kaur J."/>
            <person name="Dua A."/>
            <person name="Singh A.K."/>
            <person name="Verma M."/>
            <person name="Kaur J."/>
            <person name="Khurana J.P."/>
            <person name="Khurana P."/>
            <person name="Mathur S."/>
            <person name="Lal R."/>
        </authorList>
    </citation>
    <scope>NUCLEOTIDE SEQUENCE [LARGE SCALE GENOMIC DNA]</scope>
    <source>
        <strain evidence="13">DSM 16412 / CCM 7286 / MTCC 6364 / B90A</strain>
    </source>
</reference>
<evidence type="ECO:0000313" key="12">
    <source>
        <dbReference type="EMBL" id="APL93062.1"/>
    </source>
</evidence>
<dbReference type="GO" id="GO:0043190">
    <property type="term" value="C:ATP-binding cassette (ABC) transporter complex"/>
    <property type="evidence" value="ECO:0007669"/>
    <property type="project" value="InterPro"/>
</dbReference>
<organism evidence="12 13">
    <name type="scientific">Sphingobium indicum (strain DSM 16412 / CCM 7286 / MTCC 6364 / B90A)</name>
    <dbReference type="NCBI Taxonomy" id="861109"/>
    <lineage>
        <taxon>Bacteria</taxon>
        <taxon>Pseudomonadati</taxon>
        <taxon>Pseudomonadota</taxon>
        <taxon>Alphaproteobacteria</taxon>
        <taxon>Sphingomonadales</taxon>
        <taxon>Sphingomonadaceae</taxon>
        <taxon>Sphingobium</taxon>
    </lineage>
</organism>
<gene>
    <name evidence="12" type="ORF">SIDU_00065</name>
</gene>
<dbReference type="KEGG" id="sinb:SIDU_00065"/>
<feature type="transmembrane region" description="Helical" evidence="10">
    <location>
        <begin position="12"/>
        <end position="33"/>
    </location>
</feature>
<dbReference type="InterPro" id="IPR000412">
    <property type="entry name" value="ABC_2_transport"/>
</dbReference>
<dbReference type="GO" id="GO:0015774">
    <property type="term" value="P:polysaccharide transport"/>
    <property type="evidence" value="ECO:0007669"/>
    <property type="project" value="UniProtKB-KW"/>
</dbReference>
<dbReference type="PANTHER" id="PTHR30413">
    <property type="entry name" value="INNER MEMBRANE TRANSPORT PERMEASE"/>
    <property type="match status" value="1"/>
</dbReference>
<keyword evidence="3" id="KW-0813">Transport</keyword>
<evidence type="ECO:0000256" key="6">
    <source>
        <dbReference type="ARBA" id="ARBA00022692"/>
    </source>
</evidence>
<evidence type="ECO:0000259" key="11">
    <source>
        <dbReference type="Pfam" id="PF01061"/>
    </source>
</evidence>
<proteinExistence type="inferred from homology"/>
<keyword evidence="4" id="KW-1003">Cell membrane</keyword>
<evidence type="ECO:0000256" key="3">
    <source>
        <dbReference type="ARBA" id="ARBA00022448"/>
    </source>
</evidence>
<evidence type="ECO:0000256" key="1">
    <source>
        <dbReference type="ARBA" id="ARBA00004651"/>
    </source>
</evidence>
<keyword evidence="9 10" id="KW-0472">Membrane</keyword>
<dbReference type="GO" id="GO:0140359">
    <property type="term" value="F:ABC-type transporter activity"/>
    <property type="evidence" value="ECO:0007669"/>
    <property type="project" value="InterPro"/>
</dbReference>
<evidence type="ECO:0000256" key="10">
    <source>
        <dbReference type="SAM" id="Phobius"/>
    </source>
</evidence>
<dbReference type="PRINTS" id="PR00164">
    <property type="entry name" value="ABC2TRNSPORT"/>
</dbReference>
<accession>A0A1L5BJS0</accession>
<evidence type="ECO:0000256" key="9">
    <source>
        <dbReference type="ARBA" id="ARBA00023136"/>
    </source>
</evidence>
<feature type="transmembrane region" description="Helical" evidence="10">
    <location>
        <begin position="45"/>
        <end position="63"/>
    </location>
</feature>
<feature type="transmembrane region" description="Helical" evidence="10">
    <location>
        <begin position="212"/>
        <end position="234"/>
    </location>
</feature>
<evidence type="ECO:0000256" key="5">
    <source>
        <dbReference type="ARBA" id="ARBA00022597"/>
    </source>
</evidence>
<keyword evidence="5" id="KW-0762">Sugar transport</keyword>
<feature type="transmembrane region" description="Helical" evidence="10">
    <location>
        <begin position="160"/>
        <end position="178"/>
    </location>
</feature>
<keyword evidence="6 10" id="KW-0812">Transmembrane</keyword>
<protein>
    <submittedName>
        <fullName evidence="12">ABC transporter</fullName>
    </submittedName>
</protein>
<comment type="subcellular location">
    <subcellularLocation>
        <location evidence="1">Cell membrane</location>
        <topology evidence="1">Multi-pass membrane protein</topology>
    </subcellularLocation>
</comment>
<evidence type="ECO:0000256" key="2">
    <source>
        <dbReference type="ARBA" id="ARBA00007783"/>
    </source>
</evidence>
<sequence>MRELHTRYGRDNIGYLWLLGEPLMLAVVIALLHSGGQKSLGDINPVAFSVVGYTIFIMFRGIVNRSEGALESNLPLLYHRMVTVFDITVARALLEAAGTIMAFTVLFSFCLVVGYTEFPPQPLFILIGIIFVFWMSLAVSLIITGITYENRLLERFVHPMTYFMIPISGAFFRVGWVPRPWRDYLLYNPFPQMFEMIRYGAFESCTLEFVDFQYIVACLLVLTLFGLLSVRAVTRRIHLH</sequence>
<evidence type="ECO:0000313" key="13">
    <source>
        <dbReference type="Proteomes" id="UP000004550"/>
    </source>
</evidence>
<feature type="transmembrane region" description="Helical" evidence="10">
    <location>
        <begin position="122"/>
        <end position="148"/>
    </location>
</feature>
<evidence type="ECO:0000256" key="8">
    <source>
        <dbReference type="ARBA" id="ARBA00023047"/>
    </source>
</evidence>
<keyword evidence="7 10" id="KW-1133">Transmembrane helix</keyword>
<dbReference type="PANTHER" id="PTHR30413:SF10">
    <property type="entry name" value="CAPSULE POLYSACCHARIDE EXPORT INNER-MEMBRANE PROTEIN CTRC"/>
    <property type="match status" value="1"/>
</dbReference>
<dbReference type="Proteomes" id="UP000004550">
    <property type="component" value="Chromosome"/>
</dbReference>
<dbReference type="Pfam" id="PF01061">
    <property type="entry name" value="ABC2_membrane"/>
    <property type="match status" value="1"/>
</dbReference>
<dbReference type="AlphaFoldDB" id="A0A1L5BJS0"/>
<keyword evidence="8" id="KW-0625">Polysaccharide transport</keyword>
<evidence type="ECO:0000256" key="4">
    <source>
        <dbReference type="ARBA" id="ARBA00022475"/>
    </source>
</evidence>
<comment type="similarity">
    <text evidence="2">Belongs to the ABC-2 integral membrane protein family.</text>
</comment>
<dbReference type="EMBL" id="CP013070">
    <property type="protein sequence ID" value="APL93062.1"/>
    <property type="molecule type" value="Genomic_DNA"/>
</dbReference>
<dbReference type="InterPro" id="IPR013525">
    <property type="entry name" value="ABC2_TM"/>
</dbReference>
<feature type="domain" description="ABC-2 type transporter transmembrane" evidence="11">
    <location>
        <begin position="2"/>
        <end position="201"/>
    </location>
</feature>
<dbReference type="GO" id="GO:0015920">
    <property type="term" value="P:lipopolysaccharide transport"/>
    <property type="evidence" value="ECO:0007669"/>
    <property type="project" value="TreeGrafter"/>
</dbReference>
<name>A0A1L5BJS0_SPHIB</name>
<feature type="transmembrane region" description="Helical" evidence="10">
    <location>
        <begin position="84"/>
        <end position="116"/>
    </location>
</feature>